<proteinExistence type="predicted"/>
<sequence length="165" mass="19518">MSTKKSILKRATRSNRNTAKKRIQFTLKDNVKEFERDFEPSQKNELWTSSDDVRNAKLSMGLVDPSIIKDKLHRSIVENDFRERQKKHQQIDKHRKSIIQFKNLQNQIPKQAALLARNKIKQDEEPIVIKRQPILTTNMLSQFHKKSPNSKKGGKRRMTKKRFIV</sequence>
<evidence type="ECO:0000313" key="2">
    <source>
        <dbReference type="EMBL" id="QHT18737.1"/>
    </source>
</evidence>
<dbReference type="AlphaFoldDB" id="A0A6C0DQ44"/>
<protein>
    <submittedName>
        <fullName evidence="2">Uncharacterized protein</fullName>
    </submittedName>
</protein>
<accession>A0A6C0DQ44</accession>
<reference evidence="2" key="1">
    <citation type="journal article" date="2020" name="Nature">
        <title>Giant virus diversity and host interactions through global metagenomics.</title>
        <authorList>
            <person name="Schulz F."/>
            <person name="Roux S."/>
            <person name="Paez-Espino D."/>
            <person name="Jungbluth S."/>
            <person name="Walsh D.A."/>
            <person name="Denef V.J."/>
            <person name="McMahon K.D."/>
            <person name="Konstantinidis K.T."/>
            <person name="Eloe-Fadrosh E.A."/>
            <person name="Kyrpides N.C."/>
            <person name="Woyke T."/>
        </authorList>
    </citation>
    <scope>NUCLEOTIDE SEQUENCE</scope>
    <source>
        <strain evidence="2">GVMAG-M-3300023174-49</strain>
    </source>
</reference>
<feature type="region of interest" description="Disordered" evidence="1">
    <location>
        <begin position="144"/>
        <end position="165"/>
    </location>
</feature>
<organism evidence="2">
    <name type="scientific">viral metagenome</name>
    <dbReference type="NCBI Taxonomy" id="1070528"/>
    <lineage>
        <taxon>unclassified sequences</taxon>
        <taxon>metagenomes</taxon>
        <taxon>organismal metagenomes</taxon>
    </lineage>
</organism>
<dbReference type="EMBL" id="MN739659">
    <property type="protein sequence ID" value="QHT18737.1"/>
    <property type="molecule type" value="Genomic_DNA"/>
</dbReference>
<evidence type="ECO:0000256" key="1">
    <source>
        <dbReference type="SAM" id="MobiDB-lite"/>
    </source>
</evidence>
<name>A0A6C0DQ44_9ZZZZ</name>